<proteinExistence type="predicted"/>
<keyword evidence="2" id="KW-1185">Reference proteome</keyword>
<sequence>MSELRSDEPWTAPSLQPIDFINDCITYGAFAAPYLPYMIDALKHHNVSTIMTSRAQLIGCLGPFNTYANHRAFYRIGLIEPILGLRSHLDFEMDGDIVGIDVGRSFHSQRHRVLHNHNGTMIGT</sequence>
<accession>A0AAI9YAY2</accession>
<dbReference type="EMBL" id="MPDP01000024">
    <property type="protein sequence ID" value="KAK1493700.1"/>
    <property type="molecule type" value="Genomic_DNA"/>
</dbReference>
<reference evidence="1" key="1">
    <citation type="submission" date="2016-11" db="EMBL/GenBank/DDBJ databases">
        <title>The genome sequence of Colletotrichum cuscutae.</title>
        <authorList>
            <person name="Baroncelli R."/>
        </authorList>
    </citation>
    <scope>NUCLEOTIDE SEQUENCE</scope>
    <source>
        <strain evidence="1">IMI 304802</strain>
    </source>
</reference>
<evidence type="ECO:0000313" key="1">
    <source>
        <dbReference type="EMBL" id="KAK1493700.1"/>
    </source>
</evidence>
<comment type="caution">
    <text evidence="1">The sequence shown here is derived from an EMBL/GenBank/DDBJ whole genome shotgun (WGS) entry which is preliminary data.</text>
</comment>
<organism evidence="1 2">
    <name type="scientific">Colletotrichum cuscutae</name>
    <dbReference type="NCBI Taxonomy" id="1209917"/>
    <lineage>
        <taxon>Eukaryota</taxon>
        <taxon>Fungi</taxon>
        <taxon>Dikarya</taxon>
        <taxon>Ascomycota</taxon>
        <taxon>Pezizomycotina</taxon>
        <taxon>Sordariomycetes</taxon>
        <taxon>Hypocreomycetidae</taxon>
        <taxon>Glomerellales</taxon>
        <taxon>Glomerellaceae</taxon>
        <taxon>Colletotrichum</taxon>
        <taxon>Colletotrichum acutatum species complex</taxon>
    </lineage>
</organism>
<protein>
    <submittedName>
        <fullName evidence="1">Uncharacterized protein</fullName>
    </submittedName>
</protein>
<evidence type="ECO:0000313" key="2">
    <source>
        <dbReference type="Proteomes" id="UP001239213"/>
    </source>
</evidence>
<dbReference type="AlphaFoldDB" id="A0AAI9YAY2"/>
<gene>
    <name evidence="1" type="ORF">CCUS01_03001</name>
</gene>
<dbReference type="Proteomes" id="UP001239213">
    <property type="component" value="Unassembled WGS sequence"/>
</dbReference>
<name>A0AAI9YAY2_9PEZI</name>